<reference evidence="1 2" key="1">
    <citation type="submission" date="2019-03" db="EMBL/GenBank/DDBJ databases">
        <title>Paraburkholderia sp. 4M-K11, isolated from subtropical forest soil.</title>
        <authorList>
            <person name="Gao Z.-H."/>
            <person name="Qiu L.-H."/>
        </authorList>
    </citation>
    <scope>NUCLEOTIDE SEQUENCE [LARGE SCALE GENOMIC DNA]</scope>
    <source>
        <strain evidence="1 2">4M-K11</strain>
    </source>
</reference>
<dbReference type="OrthoDB" id="9134537at2"/>
<comment type="caution">
    <text evidence="1">The sequence shown here is derived from an EMBL/GenBank/DDBJ whole genome shotgun (WGS) entry which is preliminary data.</text>
</comment>
<dbReference type="RefSeq" id="WP_133192911.1">
    <property type="nucleotide sequence ID" value="NZ_JBHUCW010000015.1"/>
</dbReference>
<protein>
    <submittedName>
        <fullName evidence="1">Uncharacterized protein</fullName>
    </submittedName>
</protein>
<evidence type="ECO:0000313" key="2">
    <source>
        <dbReference type="Proteomes" id="UP000295722"/>
    </source>
</evidence>
<proteinExistence type="predicted"/>
<dbReference type="EMBL" id="SMRP01000001">
    <property type="protein sequence ID" value="TDG25859.1"/>
    <property type="molecule type" value="Genomic_DNA"/>
</dbReference>
<accession>A0A4R5MF32</accession>
<dbReference type="Proteomes" id="UP000295722">
    <property type="component" value="Unassembled WGS sequence"/>
</dbReference>
<name>A0A4R5MF32_9BURK</name>
<dbReference type="AlphaFoldDB" id="A0A4R5MF32"/>
<keyword evidence="2" id="KW-1185">Reference proteome</keyword>
<sequence>MSTAQALILAAYQKIGYYAATETMTAADSALGLQQLNMMLDQWSNEPQACFAITEQSFAIQTGKSQYSIGTSGGADVNATRPIRVIEGPGAAYVQDSNGNNFPVSVVTRQDWNQIGNRSGLTQSNLPTVLFYDPQMPLGLINLWPQPNSSGYTMYFDSYLQLADMASLTVNFSLPPGYEAAIQDCLAPRLWPFCFVGKPLPPYIEKDARTSLATVKRANKRNNKAQMDPELFPDRANGTYNIYSDSWSSSRG</sequence>
<gene>
    <name evidence="1" type="ORF">EYW47_00365</name>
</gene>
<organism evidence="1 2">
    <name type="scientific">Paraburkholderia silviterrae</name>
    <dbReference type="NCBI Taxonomy" id="2528715"/>
    <lineage>
        <taxon>Bacteria</taxon>
        <taxon>Pseudomonadati</taxon>
        <taxon>Pseudomonadota</taxon>
        <taxon>Betaproteobacteria</taxon>
        <taxon>Burkholderiales</taxon>
        <taxon>Burkholderiaceae</taxon>
        <taxon>Paraburkholderia</taxon>
    </lineage>
</organism>
<dbReference type="InterPro" id="IPR038258">
    <property type="entry name" value="Gp4_sf"/>
</dbReference>
<evidence type="ECO:0000313" key="1">
    <source>
        <dbReference type="EMBL" id="TDG25859.1"/>
    </source>
</evidence>
<dbReference type="Gene3D" id="1.10.3230.20">
    <property type="entry name" value="P22 tail accessory factor (Gp4)"/>
    <property type="match status" value="1"/>
</dbReference>